<gene>
    <name evidence="1" type="primary">TY3B-I_4</name>
    <name evidence="1" type="ORF">N1851_028576</name>
</gene>
<evidence type="ECO:0000313" key="2">
    <source>
        <dbReference type="Proteomes" id="UP001174136"/>
    </source>
</evidence>
<dbReference type="PANTHER" id="PTHR37984:SF9">
    <property type="entry name" value="INTEGRASE CATALYTIC DOMAIN-CONTAINING PROTEIN"/>
    <property type="match status" value="1"/>
</dbReference>
<dbReference type="AlphaFoldDB" id="A0AA47NSF9"/>
<dbReference type="SUPFAM" id="SSF56672">
    <property type="entry name" value="DNA/RNA polymerases"/>
    <property type="match status" value="1"/>
</dbReference>
<comment type="caution">
    <text evidence="1">The sequence shown here is derived from an EMBL/GenBank/DDBJ whole genome shotgun (WGS) entry which is preliminary data.</text>
</comment>
<dbReference type="Gene3D" id="3.10.10.10">
    <property type="entry name" value="HIV Type 1 Reverse Transcriptase, subunit A, domain 1"/>
    <property type="match status" value="1"/>
</dbReference>
<dbReference type="Gene3D" id="3.30.70.270">
    <property type="match status" value="1"/>
</dbReference>
<dbReference type="PANTHER" id="PTHR37984">
    <property type="entry name" value="PROTEIN CBG26694"/>
    <property type="match status" value="1"/>
</dbReference>
<accession>A0AA47NSF9</accession>
<keyword evidence="2" id="KW-1185">Reference proteome</keyword>
<dbReference type="InterPro" id="IPR050951">
    <property type="entry name" value="Retrovirus_Pol_polyprotein"/>
</dbReference>
<dbReference type="EMBL" id="JAOPHQ010005417">
    <property type="protein sequence ID" value="KAK0135573.1"/>
    <property type="molecule type" value="Genomic_DNA"/>
</dbReference>
<evidence type="ECO:0000313" key="1">
    <source>
        <dbReference type="EMBL" id="KAK0135573.1"/>
    </source>
</evidence>
<proteinExistence type="predicted"/>
<name>A0AA47NSF9_MERPO</name>
<reference evidence="1" key="1">
    <citation type="journal article" date="2023" name="Front. Mar. Sci.">
        <title>A new Merluccius polli reference genome to investigate the effects of global change in West African waters.</title>
        <authorList>
            <person name="Mateo J.L."/>
            <person name="Blanco-Fernandez C."/>
            <person name="Garcia-Vazquez E."/>
            <person name="Machado-Schiaffino G."/>
        </authorList>
    </citation>
    <scope>NUCLEOTIDE SEQUENCE</scope>
    <source>
        <strain evidence="1">C29</strain>
        <tissue evidence="1">Fin</tissue>
    </source>
</reference>
<dbReference type="Proteomes" id="UP001174136">
    <property type="component" value="Unassembled WGS sequence"/>
</dbReference>
<dbReference type="InterPro" id="IPR043502">
    <property type="entry name" value="DNA/RNA_pol_sf"/>
</dbReference>
<protein>
    <submittedName>
        <fullName evidence="1">Transposon Ty3-I Gag-Pol polyprotein</fullName>
    </submittedName>
</protein>
<organism evidence="1 2">
    <name type="scientific">Merluccius polli</name>
    <name type="common">Benguela hake</name>
    <name type="synonym">Merluccius cadenati</name>
    <dbReference type="NCBI Taxonomy" id="89951"/>
    <lineage>
        <taxon>Eukaryota</taxon>
        <taxon>Metazoa</taxon>
        <taxon>Chordata</taxon>
        <taxon>Craniata</taxon>
        <taxon>Vertebrata</taxon>
        <taxon>Euteleostomi</taxon>
        <taxon>Actinopterygii</taxon>
        <taxon>Neopterygii</taxon>
        <taxon>Teleostei</taxon>
        <taxon>Neoteleostei</taxon>
        <taxon>Acanthomorphata</taxon>
        <taxon>Zeiogadaria</taxon>
        <taxon>Gadariae</taxon>
        <taxon>Gadiformes</taxon>
        <taxon>Gadoidei</taxon>
        <taxon>Merlucciidae</taxon>
        <taxon>Merluccius</taxon>
    </lineage>
</organism>
<sequence length="143" mass="15880">MVQQPYTIRLKPGAVPVSVKTPRRIPLPLVDKVRDELQRMEALGVISQVEKPTDWCTGIVVMPKKDNKVRLCVELTGLNQYVCREKYILPSVEQSLGKLAGAKVFSKLDANMGFWQIPLTEPCGEKWSEAEVTTAKQLSGAVA</sequence>
<dbReference type="InterPro" id="IPR043128">
    <property type="entry name" value="Rev_trsase/Diguanyl_cyclase"/>
</dbReference>